<dbReference type="InterPro" id="IPR051533">
    <property type="entry name" value="WaaL-like"/>
</dbReference>
<evidence type="ECO:0000256" key="1">
    <source>
        <dbReference type="ARBA" id="ARBA00004141"/>
    </source>
</evidence>
<dbReference type="PANTHER" id="PTHR37422">
    <property type="entry name" value="TEICHURONIC ACID BIOSYNTHESIS PROTEIN TUAE"/>
    <property type="match status" value="1"/>
</dbReference>
<evidence type="ECO:0000256" key="5">
    <source>
        <dbReference type="SAM" id="Phobius"/>
    </source>
</evidence>
<gene>
    <name evidence="7" type="ORF">H8744_15810</name>
</gene>
<keyword evidence="8" id="KW-1185">Reference proteome</keyword>
<protein>
    <submittedName>
        <fullName evidence="7">O-antigen ligase family protein</fullName>
    </submittedName>
</protein>
<sequence>MTTTNSISSQSATLPEKSYSESSFYVLFALQFLIVAAGMFADVKTGVVTLLLMLVMTPIVLIRCSSKGFDLTHARNGMMTLFAVSGVYYLLQIGNPNNVQEAWNVSITHYWFYPFALSLMIPVAIRDRKGIEWLLFIWSVFILIASMKGYWQKNHGFNDRERYFLFVLGGFRTHIIWSGIRYFSFFSDAANYGVHSAMALTTFAISAFFVRQWWMKLYFILISVCAFYGIAISGTRAAVAVPLAGILLYALISRNWKSILISIISLSAVFCFFYFTNIGDSNQYIRKMRSAFRPSKDASYLTRVENRKKMKELMADRPFGYGLGLSKGERFAPKDLMPYPPDSWLVSVWVETGIVGLVIYLLVHGVLFAWCSWILLFKIMSKQLRGLLAAWLCMNAGFFVSAYANDVMQYPNSIVVYTGFALCFAGPYIDKTMQEQTEQRELEKKKKKGNKQFLWA</sequence>
<feature type="transmembrane region" description="Helical" evidence="5">
    <location>
        <begin position="77"/>
        <end position="95"/>
    </location>
</feature>
<name>A0A926IRB2_9BACT</name>
<feature type="transmembrane region" description="Helical" evidence="5">
    <location>
        <begin position="410"/>
        <end position="429"/>
    </location>
</feature>
<dbReference type="InterPro" id="IPR007016">
    <property type="entry name" value="O-antigen_ligase-rel_domated"/>
</dbReference>
<feature type="transmembrane region" description="Helical" evidence="5">
    <location>
        <begin position="354"/>
        <end position="377"/>
    </location>
</feature>
<comment type="subcellular location">
    <subcellularLocation>
        <location evidence="1">Membrane</location>
        <topology evidence="1">Multi-pass membrane protein</topology>
    </subcellularLocation>
</comment>
<evidence type="ECO:0000313" key="7">
    <source>
        <dbReference type="EMBL" id="MBC8594676.1"/>
    </source>
</evidence>
<dbReference type="PANTHER" id="PTHR37422:SF13">
    <property type="entry name" value="LIPOPOLYSACCHARIDE BIOSYNTHESIS PROTEIN PA4999-RELATED"/>
    <property type="match status" value="1"/>
</dbReference>
<organism evidence="7 8">
    <name type="scientific">Jilunia laotingensis</name>
    <dbReference type="NCBI Taxonomy" id="2763675"/>
    <lineage>
        <taxon>Bacteria</taxon>
        <taxon>Pseudomonadati</taxon>
        <taxon>Bacteroidota</taxon>
        <taxon>Bacteroidia</taxon>
        <taxon>Bacteroidales</taxon>
        <taxon>Bacteroidaceae</taxon>
        <taxon>Jilunia</taxon>
    </lineage>
</organism>
<accession>A0A926IRB2</accession>
<evidence type="ECO:0000256" key="3">
    <source>
        <dbReference type="ARBA" id="ARBA00022989"/>
    </source>
</evidence>
<feature type="transmembrane region" description="Helical" evidence="5">
    <location>
        <begin position="259"/>
        <end position="278"/>
    </location>
</feature>
<dbReference type="AlphaFoldDB" id="A0A926IRB2"/>
<dbReference type="EMBL" id="JACRTF010000001">
    <property type="protein sequence ID" value="MBC8594676.1"/>
    <property type="molecule type" value="Genomic_DNA"/>
</dbReference>
<feature type="transmembrane region" description="Helical" evidence="5">
    <location>
        <begin position="24"/>
        <end position="41"/>
    </location>
</feature>
<dbReference type="GO" id="GO:0016020">
    <property type="term" value="C:membrane"/>
    <property type="evidence" value="ECO:0007669"/>
    <property type="project" value="UniProtKB-SubCell"/>
</dbReference>
<feature type="transmembrane region" description="Helical" evidence="5">
    <location>
        <begin position="384"/>
        <end position="404"/>
    </location>
</feature>
<evidence type="ECO:0000256" key="4">
    <source>
        <dbReference type="ARBA" id="ARBA00023136"/>
    </source>
</evidence>
<feature type="transmembrane region" description="Helical" evidence="5">
    <location>
        <begin position="47"/>
        <end position="65"/>
    </location>
</feature>
<evidence type="ECO:0000313" key="8">
    <source>
        <dbReference type="Proteomes" id="UP000651085"/>
    </source>
</evidence>
<reference evidence="7" key="1">
    <citation type="submission" date="2020-08" db="EMBL/GenBank/DDBJ databases">
        <title>Genome public.</title>
        <authorList>
            <person name="Liu C."/>
            <person name="Sun Q."/>
        </authorList>
    </citation>
    <scope>NUCLEOTIDE SEQUENCE</scope>
    <source>
        <strain evidence="7">N12</strain>
    </source>
</reference>
<feature type="transmembrane region" description="Helical" evidence="5">
    <location>
        <begin position="220"/>
        <end position="252"/>
    </location>
</feature>
<comment type="caution">
    <text evidence="7">The sequence shown here is derived from an EMBL/GenBank/DDBJ whole genome shotgun (WGS) entry which is preliminary data.</text>
</comment>
<feature type="transmembrane region" description="Helical" evidence="5">
    <location>
        <begin position="192"/>
        <end position="214"/>
    </location>
</feature>
<dbReference type="Proteomes" id="UP000651085">
    <property type="component" value="Unassembled WGS sequence"/>
</dbReference>
<keyword evidence="4 5" id="KW-0472">Membrane</keyword>
<feature type="domain" description="O-antigen ligase-related" evidence="6">
    <location>
        <begin position="222"/>
        <end position="361"/>
    </location>
</feature>
<feature type="transmembrane region" description="Helical" evidence="5">
    <location>
        <begin position="163"/>
        <end position="180"/>
    </location>
</feature>
<feature type="transmembrane region" description="Helical" evidence="5">
    <location>
        <begin position="107"/>
        <end position="125"/>
    </location>
</feature>
<dbReference type="Pfam" id="PF04932">
    <property type="entry name" value="Wzy_C"/>
    <property type="match status" value="1"/>
</dbReference>
<feature type="transmembrane region" description="Helical" evidence="5">
    <location>
        <begin position="132"/>
        <end position="151"/>
    </location>
</feature>
<keyword evidence="2 5" id="KW-0812">Transmembrane</keyword>
<evidence type="ECO:0000256" key="2">
    <source>
        <dbReference type="ARBA" id="ARBA00022692"/>
    </source>
</evidence>
<dbReference type="RefSeq" id="WP_262435767.1">
    <property type="nucleotide sequence ID" value="NZ_JACRTF010000001.1"/>
</dbReference>
<keyword evidence="7" id="KW-0436">Ligase</keyword>
<keyword evidence="3 5" id="KW-1133">Transmembrane helix</keyword>
<evidence type="ECO:0000259" key="6">
    <source>
        <dbReference type="Pfam" id="PF04932"/>
    </source>
</evidence>
<dbReference type="GO" id="GO:0016874">
    <property type="term" value="F:ligase activity"/>
    <property type="evidence" value="ECO:0007669"/>
    <property type="project" value="UniProtKB-KW"/>
</dbReference>
<proteinExistence type="predicted"/>